<feature type="transmembrane region" description="Helical" evidence="7">
    <location>
        <begin position="297"/>
        <end position="316"/>
    </location>
</feature>
<dbReference type="PROSITE" id="PS50850">
    <property type="entry name" value="MFS"/>
    <property type="match status" value="1"/>
</dbReference>
<proteinExistence type="predicted"/>
<evidence type="ECO:0000256" key="5">
    <source>
        <dbReference type="ARBA" id="ARBA00023136"/>
    </source>
</evidence>
<feature type="transmembrane region" description="Helical" evidence="7">
    <location>
        <begin position="186"/>
        <end position="207"/>
    </location>
</feature>
<feature type="domain" description="Major facilitator superfamily (MFS) profile" evidence="8">
    <location>
        <begin position="29"/>
        <end position="423"/>
    </location>
</feature>
<feature type="transmembrane region" description="Helical" evidence="7">
    <location>
        <begin position="325"/>
        <end position="341"/>
    </location>
</feature>
<dbReference type="PANTHER" id="PTHR43124">
    <property type="entry name" value="PURINE EFFLUX PUMP PBUE"/>
    <property type="match status" value="1"/>
</dbReference>
<dbReference type="KEGG" id="mls:MSLAZ_0631"/>
<evidence type="ECO:0000256" key="1">
    <source>
        <dbReference type="ARBA" id="ARBA00004651"/>
    </source>
</evidence>
<dbReference type="GO" id="GO:0005886">
    <property type="term" value="C:plasma membrane"/>
    <property type="evidence" value="ECO:0007669"/>
    <property type="project" value="UniProtKB-SubCell"/>
</dbReference>
<dbReference type="Proteomes" id="UP000033072">
    <property type="component" value="Chromosome"/>
</dbReference>
<reference evidence="9 10" key="1">
    <citation type="submission" date="2014-07" db="EMBL/GenBank/DDBJ databases">
        <title>Methanogenic archaea and the global carbon cycle.</title>
        <authorList>
            <person name="Henriksen J.R."/>
            <person name="Luke J."/>
            <person name="Reinhart S."/>
            <person name="Benedict M.N."/>
            <person name="Youngblut N.D."/>
            <person name="Metcalf M.E."/>
            <person name="Whitaker R.J."/>
            <person name="Metcalf W.W."/>
        </authorList>
    </citation>
    <scope>NUCLEOTIDE SEQUENCE [LARGE SCALE GENOMIC DNA]</scope>
    <source>
        <strain evidence="9 10">Z-7289</strain>
    </source>
</reference>
<dbReference type="InterPro" id="IPR011701">
    <property type="entry name" value="MFS"/>
</dbReference>
<dbReference type="HOGENOM" id="CLU_061499_0_0_2"/>
<evidence type="ECO:0000313" key="10">
    <source>
        <dbReference type="Proteomes" id="UP000033072"/>
    </source>
</evidence>
<feature type="transmembrane region" description="Helical" evidence="7">
    <location>
        <begin position="70"/>
        <end position="93"/>
    </location>
</feature>
<sequence>MTKVKSILPYFFVKIRITENRITDQTHRTEKTMNSKKLILYSSVFAIQGLSNAAIPILPELAGEGNANPAVSSLLYSGYFIGALLTLLPFGILADRIGNLKVAGLGIILTVISGLFISCSDNLWILGISRFVEGLGCGAFFPAAFSMLAEWKDSQRSLGEFNFLLNAGLAAGVFFSGMLAELGIKTAISIFTILAGFSCTLLLPEAWKLLSSGRSSREKDKFGISNSKSNSKESSGEQSGTLMTFEPARYLKKARQACSESGFWKIWGILVIFYGTTGLLTSNYPEYSADFLTKPELGLAISASYIAAMLSSLAAGRSSADYKKIVKTGIILAAVGILLSVKTPLLAFFLIGAGGGATVIGLITAISRISSSGFTMGIFNTGIYAGLGLVPVLGSLFIGPLGYETVFLGSSLVLLMMLFIKLK</sequence>
<evidence type="ECO:0000256" key="2">
    <source>
        <dbReference type="ARBA" id="ARBA00022475"/>
    </source>
</evidence>
<evidence type="ECO:0000256" key="6">
    <source>
        <dbReference type="SAM" id="MobiDB-lite"/>
    </source>
</evidence>
<organism evidence="9 10">
    <name type="scientific">Methanosarcina lacustris Z-7289</name>
    <dbReference type="NCBI Taxonomy" id="1434111"/>
    <lineage>
        <taxon>Archaea</taxon>
        <taxon>Methanobacteriati</taxon>
        <taxon>Methanobacteriota</taxon>
        <taxon>Stenosarchaea group</taxon>
        <taxon>Methanomicrobia</taxon>
        <taxon>Methanosarcinales</taxon>
        <taxon>Methanosarcinaceae</taxon>
        <taxon>Methanosarcina</taxon>
    </lineage>
</organism>
<dbReference type="InterPro" id="IPR036259">
    <property type="entry name" value="MFS_trans_sf"/>
</dbReference>
<feature type="transmembrane region" description="Helical" evidence="7">
    <location>
        <begin position="123"/>
        <end position="149"/>
    </location>
</feature>
<keyword evidence="5 7" id="KW-0472">Membrane</keyword>
<dbReference type="SUPFAM" id="SSF103473">
    <property type="entry name" value="MFS general substrate transporter"/>
    <property type="match status" value="1"/>
</dbReference>
<feature type="transmembrane region" description="Helical" evidence="7">
    <location>
        <begin position="262"/>
        <end position="285"/>
    </location>
</feature>
<dbReference type="PATRIC" id="fig|1434111.4.peg.795"/>
<gene>
    <name evidence="9" type="ORF">MSLAZ_0631</name>
</gene>
<accession>A0A0E3S428</accession>
<feature type="transmembrane region" description="Helical" evidence="7">
    <location>
        <begin position="405"/>
        <end position="422"/>
    </location>
</feature>
<name>A0A0E3S428_9EURY</name>
<dbReference type="Pfam" id="PF07690">
    <property type="entry name" value="MFS_1"/>
    <property type="match status" value="1"/>
</dbReference>
<dbReference type="GO" id="GO:0022857">
    <property type="term" value="F:transmembrane transporter activity"/>
    <property type="evidence" value="ECO:0007669"/>
    <property type="project" value="InterPro"/>
</dbReference>
<dbReference type="EMBL" id="CP009515">
    <property type="protein sequence ID" value="AKB73892.1"/>
    <property type="molecule type" value="Genomic_DNA"/>
</dbReference>
<dbReference type="InterPro" id="IPR020846">
    <property type="entry name" value="MFS_dom"/>
</dbReference>
<feature type="region of interest" description="Disordered" evidence="6">
    <location>
        <begin position="217"/>
        <end position="240"/>
    </location>
</feature>
<keyword evidence="10" id="KW-1185">Reference proteome</keyword>
<feature type="transmembrane region" description="Helical" evidence="7">
    <location>
        <begin position="378"/>
        <end position="399"/>
    </location>
</feature>
<dbReference type="InterPro" id="IPR050189">
    <property type="entry name" value="MFS_Efflux_Transporters"/>
</dbReference>
<feature type="transmembrane region" description="Helical" evidence="7">
    <location>
        <begin position="100"/>
        <end position="117"/>
    </location>
</feature>
<dbReference type="Gene3D" id="1.20.1250.20">
    <property type="entry name" value="MFS general substrate transporter like domains"/>
    <property type="match status" value="1"/>
</dbReference>
<evidence type="ECO:0000256" key="7">
    <source>
        <dbReference type="SAM" id="Phobius"/>
    </source>
</evidence>
<keyword evidence="2" id="KW-1003">Cell membrane</keyword>
<dbReference type="STRING" id="1434111.MSLAZ_0631"/>
<evidence type="ECO:0000313" key="9">
    <source>
        <dbReference type="EMBL" id="AKB73892.1"/>
    </source>
</evidence>
<protein>
    <submittedName>
        <fullName evidence="9">Putative permease</fullName>
    </submittedName>
</protein>
<evidence type="ECO:0000259" key="8">
    <source>
        <dbReference type="PROSITE" id="PS50850"/>
    </source>
</evidence>
<dbReference type="AlphaFoldDB" id="A0A0E3S428"/>
<comment type="subcellular location">
    <subcellularLocation>
        <location evidence="1">Cell membrane</location>
        <topology evidence="1">Multi-pass membrane protein</topology>
    </subcellularLocation>
</comment>
<feature type="transmembrane region" description="Helical" evidence="7">
    <location>
        <begin position="161"/>
        <end position="180"/>
    </location>
</feature>
<keyword evidence="3 7" id="KW-0812">Transmembrane</keyword>
<keyword evidence="4 7" id="KW-1133">Transmembrane helix</keyword>
<evidence type="ECO:0000256" key="4">
    <source>
        <dbReference type="ARBA" id="ARBA00022989"/>
    </source>
</evidence>
<dbReference type="PANTHER" id="PTHR43124:SF9">
    <property type="entry name" value="SUGAR TRANSPORT FAMILY PROTEIN"/>
    <property type="match status" value="1"/>
</dbReference>
<evidence type="ECO:0000256" key="3">
    <source>
        <dbReference type="ARBA" id="ARBA00022692"/>
    </source>
</evidence>
<feature type="transmembrane region" description="Helical" evidence="7">
    <location>
        <begin position="38"/>
        <end position="58"/>
    </location>
</feature>